<feature type="compositionally biased region" description="Low complexity" evidence="1">
    <location>
        <begin position="29"/>
        <end position="52"/>
    </location>
</feature>
<comment type="caution">
    <text evidence="2">The sequence shown here is derived from an EMBL/GenBank/DDBJ whole genome shotgun (WGS) entry which is preliminary data.</text>
</comment>
<gene>
    <name evidence="2" type="ORF">GGX14DRAFT_546787</name>
</gene>
<accession>A0AAD6UQR6</accession>
<feature type="region of interest" description="Disordered" evidence="1">
    <location>
        <begin position="139"/>
        <end position="178"/>
    </location>
</feature>
<keyword evidence="3" id="KW-1185">Reference proteome</keyword>
<evidence type="ECO:0000313" key="2">
    <source>
        <dbReference type="EMBL" id="KAJ7190803.1"/>
    </source>
</evidence>
<dbReference type="Proteomes" id="UP001219525">
    <property type="component" value="Unassembled WGS sequence"/>
</dbReference>
<sequence length="256" mass="27446">MRILSSKKQASPAVNFGVPLHRCECRSQSPAAASARWAAPSASSSSAESSSSGETNDGPSSAPKRQVREYPSACMDLVIHGVSTMLLIPKPLLDGVRKGKRRAADEGDDAPAGPRRTETSVFVSDQEDPSAMKRIFSRRRAAPRKQNSLVLPEVPVPVPPPDEPPTPGGSRSGLVVRAAPPPPACRTVRFVGTPRRVCAFAPPPDRAEDAEPAWSDFMHLNNCRSDLSLSSRPSRATDHDHARTGNEMRGNGFKTP</sequence>
<dbReference type="AlphaFoldDB" id="A0AAD6UQR6"/>
<feature type="region of interest" description="Disordered" evidence="1">
    <location>
        <begin position="226"/>
        <end position="256"/>
    </location>
</feature>
<feature type="region of interest" description="Disordered" evidence="1">
    <location>
        <begin position="98"/>
        <end position="126"/>
    </location>
</feature>
<name>A0AAD6UQR6_9AGAR</name>
<dbReference type="EMBL" id="JARJCW010000142">
    <property type="protein sequence ID" value="KAJ7190803.1"/>
    <property type="molecule type" value="Genomic_DNA"/>
</dbReference>
<evidence type="ECO:0000256" key="1">
    <source>
        <dbReference type="SAM" id="MobiDB-lite"/>
    </source>
</evidence>
<reference evidence="2" key="1">
    <citation type="submission" date="2023-03" db="EMBL/GenBank/DDBJ databases">
        <title>Massive genome expansion in bonnet fungi (Mycena s.s.) driven by repeated elements and novel gene families across ecological guilds.</title>
        <authorList>
            <consortium name="Lawrence Berkeley National Laboratory"/>
            <person name="Harder C.B."/>
            <person name="Miyauchi S."/>
            <person name="Viragh M."/>
            <person name="Kuo A."/>
            <person name="Thoen E."/>
            <person name="Andreopoulos B."/>
            <person name="Lu D."/>
            <person name="Skrede I."/>
            <person name="Drula E."/>
            <person name="Henrissat B."/>
            <person name="Morin E."/>
            <person name="Kohler A."/>
            <person name="Barry K."/>
            <person name="LaButti K."/>
            <person name="Morin E."/>
            <person name="Salamov A."/>
            <person name="Lipzen A."/>
            <person name="Mereny Z."/>
            <person name="Hegedus B."/>
            <person name="Baldrian P."/>
            <person name="Stursova M."/>
            <person name="Weitz H."/>
            <person name="Taylor A."/>
            <person name="Grigoriev I.V."/>
            <person name="Nagy L.G."/>
            <person name="Martin F."/>
            <person name="Kauserud H."/>
        </authorList>
    </citation>
    <scope>NUCLEOTIDE SEQUENCE</scope>
    <source>
        <strain evidence="2">9144</strain>
    </source>
</reference>
<protein>
    <submittedName>
        <fullName evidence="2">Uncharacterized protein</fullName>
    </submittedName>
</protein>
<proteinExistence type="predicted"/>
<feature type="compositionally biased region" description="Pro residues" evidence="1">
    <location>
        <begin position="154"/>
        <end position="167"/>
    </location>
</feature>
<organism evidence="2 3">
    <name type="scientific">Mycena pura</name>
    <dbReference type="NCBI Taxonomy" id="153505"/>
    <lineage>
        <taxon>Eukaryota</taxon>
        <taxon>Fungi</taxon>
        <taxon>Dikarya</taxon>
        <taxon>Basidiomycota</taxon>
        <taxon>Agaricomycotina</taxon>
        <taxon>Agaricomycetes</taxon>
        <taxon>Agaricomycetidae</taxon>
        <taxon>Agaricales</taxon>
        <taxon>Marasmiineae</taxon>
        <taxon>Mycenaceae</taxon>
        <taxon>Mycena</taxon>
    </lineage>
</organism>
<evidence type="ECO:0000313" key="3">
    <source>
        <dbReference type="Proteomes" id="UP001219525"/>
    </source>
</evidence>
<feature type="compositionally biased region" description="Basic and acidic residues" evidence="1">
    <location>
        <begin position="235"/>
        <end position="246"/>
    </location>
</feature>
<feature type="region of interest" description="Disordered" evidence="1">
    <location>
        <begin position="29"/>
        <end position="68"/>
    </location>
</feature>